<reference evidence="3 4" key="1">
    <citation type="submission" date="2014-11" db="EMBL/GenBank/DDBJ databases">
        <title>Genome sequence of Flavihumibacter solisilvae 3-3.</title>
        <authorList>
            <person name="Zhou G."/>
            <person name="Li M."/>
            <person name="Wang G."/>
        </authorList>
    </citation>
    <scope>NUCLEOTIDE SEQUENCE [LARGE SCALE GENOMIC DNA]</scope>
    <source>
        <strain evidence="3 4">3-3</strain>
    </source>
</reference>
<dbReference type="PANTHER" id="PTHR34406">
    <property type="entry name" value="PROTEIN YCEI"/>
    <property type="match status" value="1"/>
</dbReference>
<feature type="domain" description="Lipid/polyisoprenoid-binding YceI-like" evidence="2">
    <location>
        <begin position="43"/>
        <end position="213"/>
    </location>
</feature>
<dbReference type="Proteomes" id="UP000031408">
    <property type="component" value="Unassembled WGS sequence"/>
</dbReference>
<evidence type="ECO:0000256" key="1">
    <source>
        <dbReference type="SAM" id="SignalP"/>
    </source>
</evidence>
<dbReference type="EMBL" id="JSVC01000002">
    <property type="protein sequence ID" value="KIC96039.1"/>
    <property type="molecule type" value="Genomic_DNA"/>
</dbReference>
<keyword evidence="1" id="KW-0732">Signal</keyword>
<gene>
    <name evidence="3" type="ORF">OI18_02315</name>
</gene>
<proteinExistence type="predicted"/>
<dbReference type="InterPro" id="IPR036761">
    <property type="entry name" value="TTHA0802/YceI-like_sf"/>
</dbReference>
<comment type="caution">
    <text evidence="3">The sequence shown here is derived from an EMBL/GenBank/DDBJ whole genome shotgun (WGS) entry which is preliminary data.</text>
</comment>
<protein>
    <recommendedName>
        <fullName evidence="2">Lipid/polyisoprenoid-binding YceI-like domain-containing protein</fullName>
    </recommendedName>
</protein>
<name>A0A0C1IZW8_9BACT</name>
<feature type="signal peptide" evidence="1">
    <location>
        <begin position="1"/>
        <end position="22"/>
    </location>
</feature>
<sequence length="215" mass="22711">MKKAIFLGAALSALTIVGCNNAPEADQAVTGEQQEAAATGGTAFNIDTTGSSVEWLGSKPVGQHNGLFKISEGNFSVENGSISAGSFVINTASLTDLDLKAGEGKEKLEGHLKSADFLDTDKFPTAKFEITSVAPLANDSSATHTISGNLTLKDSTKNISFPAKLTIADNNVQAQANFNIDRTLWGLYYGNDKSLGDKFIRPEVNIKLNITANKL</sequence>
<dbReference type="SUPFAM" id="SSF101874">
    <property type="entry name" value="YceI-like"/>
    <property type="match status" value="1"/>
</dbReference>
<dbReference type="OrthoDB" id="951410at2"/>
<dbReference type="InterPro" id="IPR007372">
    <property type="entry name" value="Lipid/polyisoprenoid-bd_YceI"/>
</dbReference>
<evidence type="ECO:0000313" key="4">
    <source>
        <dbReference type="Proteomes" id="UP000031408"/>
    </source>
</evidence>
<accession>A0A0C1IZW8</accession>
<keyword evidence="4" id="KW-1185">Reference proteome</keyword>
<evidence type="ECO:0000259" key="2">
    <source>
        <dbReference type="SMART" id="SM00867"/>
    </source>
</evidence>
<dbReference type="AlphaFoldDB" id="A0A0C1IZW8"/>
<organism evidence="3 4">
    <name type="scientific">Flavihumibacter solisilvae</name>
    <dbReference type="NCBI Taxonomy" id="1349421"/>
    <lineage>
        <taxon>Bacteria</taxon>
        <taxon>Pseudomonadati</taxon>
        <taxon>Bacteroidota</taxon>
        <taxon>Chitinophagia</taxon>
        <taxon>Chitinophagales</taxon>
        <taxon>Chitinophagaceae</taxon>
        <taxon>Flavihumibacter</taxon>
    </lineage>
</organism>
<dbReference type="Pfam" id="PF04264">
    <property type="entry name" value="YceI"/>
    <property type="match status" value="1"/>
</dbReference>
<dbReference type="PANTHER" id="PTHR34406:SF1">
    <property type="entry name" value="PROTEIN YCEI"/>
    <property type="match status" value="1"/>
</dbReference>
<dbReference type="RefSeq" id="WP_039136799.1">
    <property type="nucleotide sequence ID" value="NZ_JSVC01000002.1"/>
</dbReference>
<dbReference type="Gene3D" id="2.40.128.110">
    <property type="entry name" value="Lipid/polyisoprenoid-binding, YceI-like"/>
    <property type="match status" value="1"/>
</dbReference>
<dbReference type="STRING" id="1349421.OI18_02315"/>
<dbReference type="SMART" id="SM00867">
    <property type="entry name" value="YceI"/>
    <property type="match status" value="1"/>
</dbReference>
<evidence type="ECO:0000313" key="3">
    <source>
        <dbReference type="EMBL" id="KIC96039.1"/>
    </source>
</evidence>
<dbReference type="PROSITE" id="PS51257">
    <property type="entry name" value="PROKAR_LIPOPROTEIN"/>
    <property type="match status" value="1"/>
</dbReference>
<feature type="chain" id="PRO_5002151948" description="Lipid/polyisoprenoid-binding YceI-like domain-containing protein" evidence="1">
    <location>
        <begin position="23"/>
        <end position="215"/>
    </location>
</feature>